<evidence type="ECO:0000259" key="7">
    <source>
        <dbReference type="PROSITE" id="PS50053"/>
    </source>
</evidence>
<evidence type="ECO:0000256" key="6">
    <source>
        <dbReference type="ARBA" id="ARBA00022807"/>
    </source>
</evidence>
<comment type="catalytic activity">
    <reaction evidence="1">
        <text>Thiol-dependent hydrolysis of ester, thioester, amide, peptide and isopeptide bonds formed by the C-terminal Gly of ubiquitin (a 76-residue protein attached to proteins as an intracellular targeting signal).</text>
        <dbReference type="EC" id="3.4.19.12"/>
    </reaction>
</comment>
<reference evidence="8" key="1">
    <citation type="submission" date="2023-05" db="EMBL/GenBank/DDBJ databases">
        <title>Nepenthes gracilis genome sequencing.</title>
        <authorList>
            <person name="Fukushima K."/>
        </authorList>
    </citation>
    <scope>NUCLEOTIDE SEQUENCE</scope>
    <source>
        <strain evidence="8">SING2019-196</strain>
    </source>
</reference>
<keyword evidence="9" id="KW-1185">Reference proteome</keyword>
<dbReference type="Proteomes" id="UP001279734">
    <property type="component" value="Unassembled WGS sequence"/>
</dbReference>
<evidence type="ECO:0000256" key="3">
    <source>
        <dbReference type="ARBA" id="ARBA00022670"/>
    </source>
</evidence>
<dbReference type="PANTHER" id="PTHR43982:SF1">
    <property type="entry name" value="UBIQUITIN CARBOXYL-TERMINAL HYDROLASE 14"/>
    <property type="match status" value="1"/>
</dbReference>
<dbReference type="PROSITE" id="PS50053">
    <property type="entry name" value="UBIQUITIN_2"/>
    <property type="match status" value="1"/>
</dbReference>
<sequence length="129" mass="14116">MFPAVDVDTSQSAYVFKCQSCDQTGVTPEGQKIMVKGDLLKDDADWSVVGVNEGQRLMMMEIANEIMKAPEEELVIMENLSEEEQVVAVARASSTELDKHVKASGTTTILDDDVQEASSIWLTALCCLL</sequence>
<comment type="caution">
    <text evidence="8">The sequence shown here is derived from an EMBL/GenBank/DDBJ whole genome shotgun (WGS) entry which is preliminary data.</text>
</comment>
<evidence type="ECO:0000256" key="2">
    <source>
        <dbReference type="ARBA" id="ARBA00012759"/>
    </source>
</evidence>
<keyword evidence="3" id="KW-0645">Protease</keyword>
<dbReference type="SUPFAM" id="SSF54236">
    <property type="entry name" value="Ubiquitin-like"/>
    <property type="match status" value="1"/>
</dbReference>
<feature type="domain" description="Ubiquitin-like" evidence="7">
    <location>
        <begin position="5"/>
        <end position="60"/>
    </location>
</feature>
<proteinExistence type="predicted"/>
<dbReference type="InterPro" id="IPR044635">
    <property type="entry name" value="UBP14-like"/>
</dbReference>
<dbReference type="GO" id="GO:0061136">
    <property type="term" value="P:regulation of proteasomal protein catabolic process"/>
    <property type="evidence" value="ECO:0007669"/>
    <property type="project" value="TreeGrafter"/>
</dbReference>
<keyword evidence="4" id="KW-0833">Ubl conjugation pathway</keyword>
<dbReference type="GO" id="GO:0016579">
    <property type="term" value="P:protein deubiquitination"/>
    <property type="evidence" value="ECO:0007669"/>
    <property type="project" value="InterPro"/>
</dbReference>
<evidence type="ECO:0000256" key="1">
    <source>
        <dbReference type="ARBA" id="ARBA00000707"/>
    </source>
</evidence>
<keyword evidence="5" id="KW-0378">Hydrolase</keyword>
<dbReference type="Pfam" id="PF00240">
    <property type="entry name" value="ubiquitin"/>
    <property type="match status" value="1"/>
</dbReference>
<dbReference type="Gene3D" id="3.10.20.90">
    <property type="entry name" value="Phosphatidylinositol 3-kinase Catalytic Subunit, Chain A, domain 1"/>
    <property type="match status" value="1"/>
</dbReference>
<dbReference type="AlphaFoldDB" id="A0AAD3XHT7"/>
<dbReference type="EMBL" id="BSYO01000005">
    <property type="protein sequence ID" value="GMH05112.1"/>
    <property type="molecule type" value="Genomic_DNA"/>
</dbReference>
<accession>A0AAD3XHT7</accession>
<evidence type="ECO:0000256" key="5">
    <source>
        <dbReference type="ARBA" id="ARBA00022801"/>
    </source>
</evidence>
<dbReference type="PANTHER" id="PTHR43982">
    <property type="entry name" value="UBIQUITIN CARBOXYL-TERMINAL HYDROLASE"/>
    <property type="match status" value="1"/>
</dbReference>
<dbReference type="GO" id="GO:0004843">
    <property type="term" value="F:cysteine-type deubiquitinase activity"/>
    <property type="evidence" value="ECO:0007669"/>
    <property type="project" value="UniProtKB-EC"/>
</dbReference>
<gene>
    <name evidence="8" type="ORF">Nepgr_006952</name>
</gene>
<dbReference type="InterPro" id="IPR000626">
    <property type="entry name" value="Ubiquitin-like_dom"/>
</dbReference>
<name>A0AAD3XHT7_NEPGR</name>
<dbReference type="GO" id="GO:0043161">
    <property type="term" value="P:proteasome-mediated ubiquitin-dependent protein catabolic process"/>
    <property type="evidence" value="ECO:0007669"/>
    <property type="project" value="InterPro"/>
</dbReference>
<protein>
    <recommendedName>
        <fullName evidence="2">ubiquitinyl hydrolase 1</fullName>
        <ecNumber evidence="2">3.4.19.12</ecNumber>
    </recommendedName>
</protein>
<keyword evidence="6" id="KW-0788">Thiol protease</keyword>
<dbReference type="EC" id="3.4.19.12" evidence="2"/>
<evidence type="ECO:0000313" key="8">
    <source>
        <dbReference type="EMBL" id="GMH05112.1"/>
    </source>
</evidence>
<evidence type="ECO:0000256" key="4">
    <source>
        <dbReference type="ARBA" id="ARBA00022786"/>
    </source>
</evidence>
<evidence type="ECO:0000313" key="9">
    <source>
        <dbReference type="Proteomes" id="UP001279734"/>
    </source>
</evidence>
<dbReference type="GO" id="GO:0070628">
    <property type="term" value="F:proteasome binding"/>
    <property type="evidence" value="ECO:0007669"/>
    <property type="project" value="TreeGrafter"/>
</dbReference>
<dbReference type="InterPro" id="IPR029071">
    <property type="entry name" value="Ubiquitin-like_domsf"/>
</dbReference>
<organism evidence="8 9">
    <name type="scientific">Nepenthes gracilis</name>
    <name type="common">Slender pitcher plant</name>
    <dbReference type="NCBI Taxonomy" id="150966"/>
    <lineage>
        <taxon>Eukaryota</taxon>
        <taxon>Viridiplantae</taxon>
        <taxon>Streptophyta</taxon>
        <taxon>Embryophyta</taxon>
        <taxon>Tracheophyta</taxon>
        <taxon>Spermatophyta</taxon>
        <taxon>Magnoliopsida</taxon>
        <taxon>eudicotyledons</taxon>
        <taxon>Gunneridae</taxon>
        <taxon>Pentapetalae</taxon>
        <taxon>Caryophyllales</taxon>
        <taxon>Nepenthaceae</taxon>
        <taxon>Nepenthes</taxon>
    </lineage>
</organism>